<dbReference type="Pfam" id="PF00240">
    <property type="entry name" value="ubiquitin"/>
    <property type="match status" value="1"/>
</dbReference>
<accession>A0A4P9Y6M2</accession>
<feature type="domain" description="Ubiquitin-like" evidence="1">
    <location>
        <begin position="64"/>
        <end position="140"/>
    </location>
</feature>
<dbReference type="Gene3D" id="1.10.286.70">
    <property type="entry name" value="Get5 dimerization domain"/>
    <property type="match status" value="1"/>
</dbReference>
<evidence type="ECO:0000313" key="3">
    <source>
        <dbReference type="Proteomes" id="UP000267251"/>
    </source>
</evidence>
<organism evidence="2 3">
    <name type="scientific">Piptocephalis cylindrospora</name>
    <dbReference type="NCBI Taxonomy" id="1907219"/>
    <lineage>
        <taxon>Eukaryota</taxon>
        <taxon>Fungi</taxon>
        <taxon>Fungi incertae sedis</taxon>
        <taxon>Zoopagomycota</taxon>
        <taxon>Zoopagomycotina</taxon>
        <taxon>Zoopagomycetes</taxon>
        <taxon>Zoopagales</taxon>
        <taxon>Piptocephalidaceae</taxon>
        <taxon>Piptocephalis</taxon>
    </lineage>
</organism>
<gene>
    <name evidence="2" type="ORF">BJ684DRAFT_20017</name>
</gene>
<protein>
    <recommendedName>
        <fullName evidence="1">Ubiquitin-like domain-containing protein</fullName>
    </recommendedName>
</protein>
<dbReference type="AlphaFoldDB" id="A0A4P9Y6M2"/>
<dbReference type="CDD" id="cd17039">
    <property type="entry name" value="Ubl_ubiquitin_like"/>
    <property type="match status" value="1"/>
</dbReference>
<dbReference type="PROSITE" id="PS50053">
    <property type="entry name" value="UBIQUITIN_2"/>
    <property type="match status" value="1"/>
</dbReference>
<dbReference type="SMART" id="SM00213">
    <property type="entry name" value="UBQ"/>
    <property type="match status" value="1"/>
</dbReference>
<reference evidence="3" key="1">
    <citation type="journal article" date="2018" name="Nat. Microbiol.">
        <title>Leveraging single-cell genomics to expand the fungal tree of life.</title>
        <authorList>
            <person name="Ahrendt S.R."/>
            <person name="Quandt C.A."/>
            <person name="Ciobanu D."/>
            <person name="Clum A."/>
            <person name="Salamov A."/>
            <person name="Andreopoulos B."/>
            <person name="Cheng J.F."/>
            <person name="Woyke T."/>
            <person name="Pelin A."/>
            <person name="Henrissat B."/>
            <person name="Reynolds N.K."/>
            <person name="Benny G.L."/>
            <person name="Smith M.E."/>
            <person name="James T.Y."/>
            <person name="Grigoriev I.V."/>
        </authorList>
    </citation>
    <scope>NUCLEOTIDE SEQUENCE [LARGE SCALE GENOMIC DNA]</scope>
</reference>
<dbReference type="InterPro" id="IPR029071">
    <property type="entry name" value="Ubiquitin-like_domsf"/>
</dbReference>
<dbReference type="Pfam" id="PF17183">
    <property type="entry name" value="Get5_C"/>
    <property type="match status" value="1"/>
</dbReference>
<dbReference type="InterPro" id="IPR049256">
    <property type="entry name" value="Get5_C"/>
</dbReference>
<dbReference type="Proteomes" id="UP000267251">
    <property type="component" value="Unassembled WGS sequence"/>
</dbReference>
<evidence type="ECO:0000313" key="2">
    <source>
        <dbReference type="EMBL" id="RKP13500.1"/>
    </source>
</evidence>
<proteinExistence type="predicted"/>
<name>A0A4P9Y6M2_9FUNG</name>
<dbReference type="EMBL" id="KZ988005">
    <property type="protein sequence ID" value="RKP13500.1"/>
    <property type="molecule type" value="Genomic_DNA"/>
</dbReference>
<dbReference type="SUPFAM" id="SSF54236">
    <property type="entry name" value="Ubiquitin-like"/>
    <property type="match status" value="1"/>
</dbReference>
<evidence type="ECO:0000259" key="1">
    <source>
        <dbReference type="PROSITE" id="PS50053"/>
    </source>
</evidence>
<dbReference type="Gene3D" id="3.10.20.90">
    <property type="entry name" value="Phosphatidylinositol 3-kinase Catalytic Subunit, Chain A, domain 1"/>
    <property type="match status" value="1"/>
</dbReference>
<dbReference type="OrthoDB" id="428577at2759"/>
<sequence>MANMGETEFYQEFYSLLSPRAVQYAEDYMESPSTEDFILSVDTTAYPCFQVPEETHREKKATQVNIRVKILKTKEEYKLALPEDISVSEVRQAVCAQGAGAPETLRFLLKGKVLQDHKSLKEYGIGEGALLQAMRKSSPSTGQAIEAVEATETPKPKNSMKQLSKDETFWKDLTDFVSTRLSDPDAAQSLVRSWKSQTHGAS</sequence>
<keyword evidence="3" id="KW-1185">Reference proteome</keyword>
<dbReference type="InterPro" id="IPR000626">
    <property type="entry name" value="Ubiquitin-like_dom"/>
</dbReference>